<dbReference type="GO" id="GO:0006355">
    <property type="term" value="P:regulation of DNA-templated transcription"/>
    <property type="evidence" value="ECO:0007669"/>
    <property type="project" value="InterPro"/>
</dbReference>
<dbReference type="SMART" id="SM00448">
    <property type="entry name" value="REC"/>
    <property type="match status" value="1"/>
</dbReference>
<dbReference type="RefSeq" id="WP_051752627.1">
    <property type="nucleotide sequence ID" value="NZ_CP081000.1"/>
</dbReference>
<reference evidence="3 4" key="1">
    <citation type="submission" date="2018-06" db="EMBL/GenBank/DDBJ databases">
        <authorList>
            <consortium name="Pathogen Informatics"/>
            <person name="Doyle S."/>
        </authorList>
    </citation>
    <scope>NUCLEOTIDE SEQUENCE [LARGE SCALE GENOMIC DNA]</scope>
    <source>
        <strain evidence="3 4">NCTC4524</strain>
    </source>
</reference>
<dbReference type="InterPro" id="IPR001789">
    <property type="entry name" value="Sig_transdc_resp-reg_receiver"/>
</dbReference>
<sequence length="235" mass="25987">MRHDGPIQVLVVEADAALAAQYSRLVGAVTTHRLVRIANDADQAWEVMRRRRVDVVVMGTIEHPAEAALFLRRLRFANLPLDVILISDRSDAQAVRAALRLGVSDYLVTPIRPERFLQSLRQVGEYSRLVCADLGQADVDRLRSLSMPAKPWVPRELSAERLAAVRRYIATAEPALSAATAADALGMSRVTARRYLEFLVATGELDSVDCAADRRRGRPSKVYGPPLVIRQTLPA</sequence>
<feature type="domain" description="Response regulatory" evidence="2">
    <location>
        <begin position="8"/>
        <end position="124"/>
    </location>
</feature>
<protein>
    <submittedName>
        <fullName evidence="3">Response regulator receiver/uncharacterized domain-containing protein</fullName>
    </submittedName>
</protein>
<dbReference type="Pfam" id="PF00072">
    <property type="entry name" value="Response_reg"/>
    <property type="match status" value="1"/>
</dbReference>
<evidence type="ECO:0000259" key="2">
    <source>
        <dbReference type="PROSITE" id="PS50110"/>
    </source>
</evidence>
<proteinExistence type="predicted"/>
<comment type="caution">
    <text evidence="1">Lacks conserved residue(s) required for the propagation of feature annotation.</text>
</comment>
<dbReference type="Gene3D" id="3.40.50.2300">
    <property type="match status" value="1"/>
</dbReference>
<evidence type="ECO:0000256" key="1">
    <source>
        <dbReference type="PROSITE-ProRule" id="PRU00169"/>
    </source>
</evidence>
<dbReference type="AlphaFoldDB" id="A0A378W600"/>
<organism evidence="3 4">
    <name type="scientific">Mycolicibacterium senegalense</name>
    <dbReference type="NCBI Taxonomy" id="1796"/>
    <lineage>
        <taxon>Bacteria</taxon>
        <taxon>Bacillati</taxon>
        <taxon>Actinomycetota</taxon>
        <taxon>Actinomycetes</taxon>
        <taxon>Mycobacteriales</taxon>
        <taxon>Mycobacteriaceae</taxon>
        <taxon>Mycolicibacterium</taxon>
    </lineage>
</organism>
<dbReference type="InterPro" id="IPR051271">
    <property type="entry name" value="2C-system_Tx_regulators"/>
</dbReference>
<dbReference type="EMBL" id="UGQQ01000002">
    <property type="protein sequence ID" value="SUA28507.1"/>
    <property type="molecule type" value="Genomic_DNA"/>
</dbReference>
<dbReference type="Pfam" id="PF09339">
    <property type="entry name" value="HTH_IclR"/>
    <property type="match status" value="1"/>
</dbReference>
<dbReference type="PANTHER" id="PTHR45526:SF1">
    <property type="entry name" value="TRANSCRIPTIONAL REGULATORY PROTEIN DCUR-RELATED"/>
    <property type="match status" value="1"/>
</dbReference>
<dbReference type="GO" id="GO:0003677">
    <property type="term" value="F:DNA binding"/>
    <property type="evidence" value="ECO:0007669"/>
    <property type="project" value="InterPro"/>
</dbReference>
<dbReference type="Proteomes" id="UP000254945">
    <property type="component" value="Unassembled WGS sequence"/>
</dbReference>
<dbReference type="PANTHER" id="PTHR45526">
    <property type="entry name" value="TRANSCRIPTIONAL REGULATORY PROTEIN DPIA"/>
    <property type="match status" value="1"/>
</dbReference>
<dbReference type="InterPro" id="IPR011006">
    <property type="entry name" value="CheY-like_superfamily"/>
</dbReference>
<accession>A0A378W600</accession>
<evidence type="ECO:0000313" key="4">
    <source>
        <dbReference type="Proteomes" id="UP000254945"/>
    </source>
</evidence>
<dbReference type="InterPro" id="IPR005471">
    <property type="entry name" value="Tscrpt_reg_IclR_N"/>
</dbReference>
<gene>
    <name evidence="3" type="primary">dpiA</name>
    <name evidence="3" type="ORF">NCTC4524_04487</name>
</gene>
<evidence type="ECO:0000313" key="3">
    <source>
        <dbReference type="EMBL" id="SUA28507.1"/>
    </source>
</evidence>
<name>A0A378W600_9MYCO</name>
<dbReference type="PROSITE" id="PS50110">
    <property type="entry name" value="RESPONSE_REGULATORY"/>
    <property type="match status" value="1"/>
</dbReference>
<dbReference type="SUPFAM" id="SSF52172">
    <property type="entry name" value="CheY-like"/>
    <property type="match status" value="1"/>
</dbReference>
<dbReference type="GO" id="GO:0000156">
    <property type="term" value="F:phosphorelay response regulator activity"/>
    <property type="evidence" value="ECO:0007669"/>
    <property type="project" value="TreeGrafter"/>
</dbReference>